<dbReference type="Pfam" id="PF01522">
    <property type="entry name" value="Polysacc_deac_1"/>
    <property type="match status" value="1"/>
</dbReference>
<dbReference type="InterPro" id="IPR011330">
    <property type="entry name" value="Glyco_hydro/deAcase_b/a-brl"/>
</dbReference>
<proteinExistence type="predicted"/>
<evidence type="ECO:0000259" key="1">
    <source>
        <dbReference type="PROSITE" id="PS51677"/>
    </source>
</evidence>
<dbReference type="AlphaFoldDB" id="A0A1G8ZMH7"/>
<accession>A0A1G8ZMH7</accession>
<dbReference type="GO" id="GO:0005975">
    <property type="term" value="P:carbohydrate metabolic process"/>
    <property type="evidence" value="ECO:0007669"/>
    <property type="project" value="InterPro"/>
</dbReference>
<dbReference type="PROSITE" id="PS51677">
    <property type="entry name" value="NODB"/>
    <property type="match status" value="1"/>
</dbReference>
<dbReference type="Gene3D" id="3.20.20.370">
    <property type="entry name" value="Glycoside hydrolase/deacetylase"/>
    <property type="match status" value="1"/>
</dbReference>
<dbReference type="OrthoDB" id="10436at2157"/>
<evidence type="ECO:0000313" key="2">
    <source>
        <dbReference type="EMBL" id="SDK15595.1"/>
    </source>
</evidence>
<sequence length="281" mass="32196">MVGTSRVLLDEWPIDKQVFLTLDLECDYGTAIQENTYEAARETPKLASILEQYDVPLSCFLQTELLERSPRAVEGLEDAGVPVEFHAHSHTHPSRDKADVEYEIQESVTRIRSRFNNDNIGFRFPDGAADPGDYSVLSEHGIPFSASLFPSWRPGRFNNTGESLTPFRDMNSNIIEIPFTVYSSSIRIPVSLSYLKLVGRLFEKILYQNPPTVVIFDMHMHDFVTPHAFSKLPKAYQLVYSRRQEAGFSIFRRFIQELQDQGYTFELVSELHSTLEESFDV</sequence>
<dbReference type="RefSeq" id="WP_092704813.1">
    <property type="nucleotide sequence ID" value="NZ_FNFC01000027.1"/>
</dbReference>
<dbReference type="GO" id="GO:0016810">
    <property type="term" value="F:hydrolase activity, acting on carbon-nitrogen (but not peptide) bonds"/>
    <property type="evidence" value="ECO:0007669"/>
    <property type="project" value="InterPro"/>
</dbReference>
<dbReference type="SUPFAM" id="SSF88713">
    <property type="entry name" value="Glycoside hydrolase/deacetylase"/>
    <property type="match status" value="1"/>
</dbReference>
<dbReference type="InterPro" id="IPR002509">
    <property type="entry name" value="NODB_dom"/>
</dbReference>
<dbReference type="Proteomes" id="UP000198856">
    <property type="component" value="Unassembled WGS sequence"/>
</dbReference>
<gene>
    <name evidence="2" type="ORF">SAMN05216226_1278</name>
</gene>
<organism evidence="2 3">
    <name type="scientific">Halovenus aranensis</name>
    <dbReference type="NCBI Taxonomy" id="890420"/>
    <lineage>
        <taxon>Archaea</taxon>
        <taxon>Methanobacteriati</taxon>
        <taxon>Methanobacteriota</taxon>
        <taxon>Stenosarchaea group</taxon>
        <taxon>Halobacteria</taxon>
        <taxon>Halobacteriales</taxon>
        <taxon>Haloarculaceae</taxon>
        <taxon>Halovenus</taxon>
    </lineage>
</organism>
<evidence type="ECO:0000313" key="3">
    <source>
        <dbReference type="Proteomes" id="UP000198856"/>
    </source>
</evidence>
<protein>
    <submittedName>
        <fullName evidence="2">Polysaccharide deacetylase</fullName>
    </submittedName>
</protein>
<feature type="domain" description="NodB homology" evidence="1">
    <location>
        <begin position="16"/>
        <end position="266"/>
    </location>
</feature>
<keyword evidence="3" id="KW-1185">Reference proteome</keyword>
<dbReference type="STRING" id="890420.SAMN05216226_1278"/>
<name>A0A1G8ZMH7_9EURY</name>
<dbReference type="EMBL" id="FNFC01000027">
    <property type="protein sequence ID" value="SDK15595.1"/>
    <property type="molecule type" value="Genomic_DNA"/>
</dbReference>
<reference evidence="2 3" key="1">
    <citation type="submission" date="2016-10" db="EMBL/GenBank/DDBJ databases">
        <authorList>
            <person name="de Groot N.N."/>
        </authorList>
    </citation>
    <scope>NUCLEOTIDE SEQUENCE [LARGE SCALE GENOMIC DNA]</scope>
    <source>
        <strain evidence="2 3">IBRC-M10015</strain>
    </source>
</reference>